<protein>
    <submittedName>
        <fullName evidence="2">Uncharacterized protein</fullName>
    </submittedName>
</protein>
<dbReference type="OrthoDB" id="2925556at2"/>
<feature type="transmembrane region" description="Helical" evidence="1">
    <location>
        <begin position="69"/>
        <end position="102"/>
    </location>
</feature>
<gene>
    <name evidence="2" type="ORF">PNBC_16725</name>
</gene>
<evidence type="ECO:0000313" key="2">
    <source>
        <dbReference type="EMBL" id="OAB72534.1"/>
    </source>
</evidence>
<accession>A0A167BWV9</accession>
<keyword evidence="1" id="KW-0812">Transmembrane</keyword>
<evidence type="ECO:0000256" key="1">
    <source>
        <dbReference type="SAM" id="Phobius"/>
    </source>
</evidence>
<organism evidence="2 3">
    <name type="scientific">Paenibacillus crassostreae</name>
    <dbReference type="NCBI Taxonomy" id="1763538"/>
    <lineage>
        <taxon>Bacteria</taxon>
        <taxon>Bacillati</taxon>
        <taxon>Bacillota</taxon>
        <taxon>Bacilli</taxon>
        <taxon>Bacillales</taxon>
        <taxon>Paenibacillaceae</taxon>
        <taxon>Paenibacillus</taxon>
    </lineage>
</organism>
<dbReference type="Proteomes" id="UP000077134">
    <property type="component" value="Unassembled WGS sequence"/>
</dbReference>
<keyword evidence="1" id="KW-0472">Membrane</keyword>
<comment type="caution">
    <text evidence="2">The sequence shown here is derived from an EMBL/GenBank/DDBJ whole genome shotgun (WGS) entry which is preliminary data.</text>
</comment>
<evidence type="ECO:0000313" key="3">
    <source>
        <dbReference type="Proteomes" id="UP000077134"/>
    </source>
</evidence>
<dbReference type="EMBL" id="LSFN01000035">
    <property type="protein sequence ID" value="OAB72534.1"/>
    <property type="molecule type" value="Genomic_DNA"/>
</dbReference>
<proteinExistence type="predicted"/>
<dbReference type="AlphaFoldDB" id="A0A167BWV9"/>
<sequence length="302" mass="35061">MSKKRAVTLRPYIQTRFAYEKLRVGSHCGHFTALWEEQCNICGKGSLITVTQKATSNVKRSMRNEQLIALLIGLIGIFVSQTFLQMILSAVAVILLVALLWFVQRRMLASEIPLELERLFIQEQVNILEDLKHNRKTAVASLKEDELLTYEMLREISTLVQNDKIRLQQVVLLQSFVLRKDMDLTVEPLLIDGFDPDLAAYIGEIAKIKRDLIKNRSIRYILAYEPYILEMEQGIDILTSVAGAAVRLKTYVETYPDFIRRYASRLPKDRFLRLYRIIRQYPDHPWGKLADEVAIIQKELYE</sequence>
<reference evidence="2 3" key="1">
    <citation type="submission" date="2016-02" db="EMBL/GenBank/DDBJ databases">
        <title>Paenibacillus sp. LPB0068, isolated from Crassostrea gigas.</title>
        <authorList>
            <person name="Shin S.-K."/>
            <person name="Yi H."/>
        </authorList>
    </citation>
    <scope>NUCLEOTIDE SEQUENCE [LARGE SCALE GENOMIC DNA]</scope>
    <source>
        <strain evidence="2 3">LPB0068</strain>
    </source>
</reference>
<dbReference type="KEGG" id="pcx:LPB68_10280"/>
<dbReference type="RefSeq" id="WP_068660128.1">
    <property type="nucleotide sequence ID" value="NZ_CP017770.1"/>
</dbReference>
<keyword evidence="1" id="KW-1133">Transmembrane helix</keyword>
<dbReference type="STRING" id="1763538.LPB68_10280"/>
<name>A0A167BWV9_9BACL</name>
<keyword evidence="3" id="KW-1185">Reference proteome</keyword>